<feature type="non-terminal residue" evidence="2">
    <location>
        <position position="68"/>
    </location>
</feature>
<organism evidence="2">
    <name type="scientific">Lepeophtheirus salmonis</name>
    <name type="common">Salmon louse</name>
    <name type="synonym">Caligus salmonis</name>
    <dbReference type="NCBI Taxonomy" id="72036"/>
    <lineage>
        <taxon>Eukaryota</taxon>
        <taxon>Metazoa</taxon>
        <taxon>Ecdysozoa</taxon>
        <taxon>Arthropoda</taxon>
        <taxon>Crustacea</taxon>
        <taxon>Multicrustacea</taxon>
        <taxon>Hexanauplia</taxon>
        <taxon>Copepoda</taxon>
        <taxon>Siphonostomatoida</taxon>
        <taxon>Caligidae</taxon>
        <taxon>Lepeophtheirus</taxon>
    </lineage>
</organism>
<keyword evidence="1" id="KW-1133">Transmembrane helix</keyword>
<dbReference type="EMBL" id="HACA01026725">
    <property type="protein sequence ID" value="CDW44086.1"/>
    <property type="molecule type" value="Transcribed_RNA"/>
</dbReference>
<feature type="transmembrane region" description="Helical" evidence="1">
    <location>
        <begin position="40"/>
        <end position="64"/>
    </location>
</feature>
<evidence type="ECO:0000256" key="1">
    <source>
        <dbReference type="SAM" id="Phobius"/>
    </source>
</evidence>
<evidence type="ECO:0000313" key="2">
    <source>
        <dbReference type="EMBL" id="CDW44086.1"/>
    </source>
</evidence>
<accession>A0A0K2V271</accession>
<reference evidence="2" key="1">
    <citation type="submission" date="2014-05" db="EMBL/GenBank/DDBJ databases">
        <authorList>
            <person name="Chronopoulou M."/>
        </authorList>
    </citation>
    <scope>NUCLEOTIDE SEQUENCE</scope>
    <source>
        <tissue evidence="2">Whole organism</tissue>
    </source>
</reference>
<proteinExistence type="predicted"/>
<sequence>MCNTKTLAPKYHSYQGYKIRLDNFPEESFLTWTRENFKILLYYILIIVKVPLMVYFFFSINIYFEMNR</sequence>
<dbReference type="EMBL" id="HACA01026724">
    <property type="protein sequence ID" value="CDW44085.1"/>
    <property type="molecule type" value="Transcribed_RNA"/>
</dbReference>
<name>A0A0K2V271_LEPSM</name>
<keyword evidence="1" id="KW-0472">Membrane</keyword>
<dbReference type="AlphaFoldDB" id="A0A0K2V271"/>
<keyword evidence="1" id="KW-0812">Transmembrane</keyword>
<protein>
    <submittedName>
        <fullName evidence="2">Uncharacterized protein</fullName>
    </submittedName>
</protein>